<dbReference type="SUPFAM" id="SSF49401">
    <property type="entry name" value="Bacterial adhesins"/>
    <property type="match status" value="1"/>
</dbReference>
<dbReference type="Pfam" id="PF00419">
    <property type="entry name" value="Fimbrial"/>
    <property type="match status" value="1"/>
</dbReference>
<evidence type="ECO:0000256" key="1">
    <source>
        <dbReference type="SAM" id="SignalP"/>
    </source>
</evidence>
<feature type="signal peptide" evidence="1">
    <location>
        <begin position="1"/>
        <end position="29"/>
    </location>
</feature>
<dbReference type="GO" id="GO:0007155">
    <property type="term" value="P:cell adhesion"/>
    <property type="evidence" value="ECO:0007669"/>
    <property type="project" value="InterPro"/>
</dbReference>
<gene>
    <name evidence="3" type="ORF">IV02_24545</name>
</gene>
<reference evidence="3 4" key="1">
    <citation type="submission" date="2014-07" db="EMBL/GenBank/DDBJ databases">
        <title>Draft Genome Sequences of Environmental Pseudomonas syringae strains.</title>
        <authorList>
            <person name="Baltrus D.A."/>
            <person name="Berge O."/>
            <person name="Morris C."/>
        </authorList>
    </citation>
    <scope>NUCLEOTIDE SEQUENCE [LARGE SCALE GENOMIC DNA]</scope>
    <source>
        <strain evidence="3 4">CEB003</strain>
    </source>
</reference>
<evidence type="ECO:0000313" key="3">
    <source>
        <dbReference type="EMBL" id="KFE46818.1"/>
    </source>
</evidence>
<dbReference type="Proteomes" id="UP000028643">
    <property type="component" value="Unassembled WGS sequence"/>
</dbReference>
<feature type="chain" id="PRO_5001798275" evidence="1">
    <location>
        <begin position="30"/>
        <end position="335"/>
    </location>
</feature>
<keyword evidence="1" id="KW-0732">Signal</keyword>
<comment type="caution">
    <text evidence="3">The sequence shown here is derived from an EMBL/GenBank/DDBJ whole genome shotgun (WGS) entry which is preliminary data.</text>
</comment>
<evidence type="ECO:0000313" key="4">
    <source>
        <dbReference type="Proteomes" id="UP000028643"/>
    </source>
</evidence>
<dbReference type="GO" id="GO:0009289">
    <property type="term" value="C:pilus"/>
    <property type="evidence" value="ECO:0007669"/>
    <property type="project" value="InterPro"/>
</dbReference>
<accession>A0A085UUF5</accession>
<dbReference type="EMBL" id="JPQT01000132">
    <property type="protein sequence ID" value="KFE46818.1"/>
    <property type="molecule type" value="Genomic_DNA"/>
</dbReference>
<dbReference type="PATRIC" id="fig|317.174.peg.5020"/>
<proteinExistence type="predicted"/>
<dbReference type="InterPro" id="IPR008966">
    <property type="entry name" value="Adhesion_dom_sf"/>
</dbReference>
<name>A0A085UUF5_PSESX</name>
<evidence type="ECO:0000259" key="2">
    <source>
        <dbReference type="Pfam" id="PF00419"/>
    </source>
</evidence>
<organism evidence="3 4">
    <name type="scientific">Pseudomonas syringae</name>
    <dbReference type="NCBI Taxonomy" id="317"/>
    <lineage>
        <taxon>Bacteria</taxon>
        <taxon>Pseudomonadati</taxon>
        <taxon>Pseudomonadota</taxon>
        <taxon>Gammaproteobacteria</taxon>
        <taxon>Pseudomonadales</taxon>
        <taxon>Pseudomonadaceae</taxon>
        <taxon>Pseudomonas</taxon>
    </lineage>
</organism>
<dbReference type="AlphaFoldDB" id="A0A085UUF5"/>
<dbReference type="InterPro" id="IPR000259">
    <property type="entry name" value="Adhesion_dom_fimbrial"/>
</dbReference>
<feature type="domain" description="Fimbrial-type adhesion" evidence="2">
    <location>
        <begin position="202"/>
        <end position="334"/>
    </location>
</feature>
<protein>
    <submittedName>
        <fullName evidence="3">Pilus assembly protein</fullName>
    </submittedName>
</protein>
<sequence>MLSMNRPHHPRWCQLLFVALLLSPTSCFALICKTQGSGQTLIRDDLDSSVAIPATLPDGDIVWRSPRHDIQVECAKDAMPQVREEIFVYLNPDNRQIGQGIRSGLALAGIDHLQSGGRIATGQFLPVCHESPSNIAACPKVTFNLGFSMFIQKFGPTPPSGVASDLLDYRLFQLDGGSGPNPLPGQNLSYLINNLNGLRFVACDAELQIVPETVEFGPIGIQQVAVGKVIDRRPFSLVTRRTCDSPFSLGARFKPVTGTLAGDFLIPAANRSVGIRIVNGRDDAILRYNEPFHLADMLDDVSSASADFNAELVWQTTRPKAGPFEAEVMVDLFYK</sequence>